<dbReference type="Pfam" id="PF05455">
    <property type="entry name" value="GvpH"/>
    <property type="match status" value="1"/>
</dbReference>
<evidence type="ECO:0000313" key="2">
    <source>
        <dbReference type="EMBL" id="RRJ31564.1"/>
    </source>
</evidence>
<dbReference type="EMBL" id="RRCH01000014">
    <property type="protein sequence ID" value="RRJ31564.1"/>
    <property type="molecule type" value="Genomic_DNA"/>
</dbReference>
<dbReference type="InterPro" id="IPR008633">
    <property type="entry name" value="GvpH"/>
</dbReference>
<name>A0A3P3RDZ4_9EURY</name>
<keyword evidence="3" id="KW-1185">Reference proteome</keyword>
<accession>A0A3P3RDZ4</accession>
<comment type="caution">
    <text evidence="2">The sequence shown here is derived from an EMBL/GenBank/DDBJ whole genome shotgun (WGS) entry which is preliminary data.</text>
</comment>
<dbReference type="RefSeq" id="WP_124954515.1">
    <property type="nucleotide sequence ID" value="NZ_RRCH01000014.1"/>
</dbReference>
<dbReference type="Proteomes" id="UP000282322">
    <property type="component" value="Unassembled WGS sequence"/>
</dbReference>
<dbReference type="AlphaFoldDB" id="A0A3P3RDZ4"/>
<evidence type="ECO:0000256" key="1">
    <source>
        <dbReference type="SAM" id="MobiDB-lite"/>
    </source>
</evidence>
<organism evidence="2 3">
    <name type="scientific">Halocatena pleomorpha</name>
    <dbReference type="NCBI Taxonomy" id="1785090"/>
    <lineage>
        <taxon>Archaea</taxon>
        <taxon>Methanobacteriati</taxon>
        <taxon>Methanobacteriota</taxon>
        <taxon>Stenosarchaea group</taxon>
        <taxon>Halobacteria</taxon>
        <taxon>Halobacteriales</taxon>
        <taxon>Natronomonadaceae</taxon>
        <taxon>Halocatena</taxon>
    </lineage>
</organism>
<proteinExistence type="predicted"/>
<gene>
    <name evidence="2" type="ORF">EIK79_07585</name>
</gene>
<sequence>MTHDNDTERGGIIRTLRELLEIVATESQRHEDGSSSRGPTELGYEYSISTGNLSEFEPRSARPQNVPSPSDRPIAVRYEDEDVLVTIDIPEIDPERVSTSVSDDELLLGIDGTVEERIPLGRQLLTIDTSNLTNGVLEFRLRPTEEKQ</sequence>
<dbReference type="CDD" id="cd00298">
    <property type="entry name" value="ACD_sHsps_p23-like"/>
    <property type="match status" value="1"/>
</dbReference>
<protein>
    <submittedName>
        <fullName evidence="2">Uncharacterized protein</fullName>
    </submittedName>
</protein>
<feature type="region of interest" description="Disordered" evidence="1">
    <location>
        <begin position="24"/>
        <end position="75"/>
    </location>
</feature>
<reference evidence="2 3" key="1">
    <citation type="submission" date="2018-11" db="EMBL/GenBank/DDBJ databases">
        <title>Taxonoimc description of Halomarina strain SPP-AMP-1.</title>
        <authorList>
            <person name="Pal Y."/>
            <person name="Srinivasana K."/>
            <person name="Verma A."/>
            <person name="Kumar P."/>
        </authorList>
    </citation>
    <scope>NUCLEOTIDE SEQUENCE [LARGE SCALE GENOMIC DNA]</scope>
    <source>
        <strain evidence="2 3">SPP-AMP-1</strain>
    </source>
</reference>
<evidence type="ECO:0000313" key="3">
    <source>
        <dbReference type="Proteomes" id="UP000282322"/>
    </source>
</evidence>